<dbReference type="RefSeq" id="WP_036082453.1">
    <property type="nucleotide sequence ID" value="NZ_JPGK01000005.1"/>
</dbReference>
<name>A0A094W8D6_9BACT</name>
<comment type="caution">
    <text evidence="1">The sequence shown here is derived from an EMBL/GenBank/DDBJ whole genome shotgun (WGS) entry which is preliminary data.</text>
</comment>
<gene>
    <name evidence="1" type="ORF">LptCag_1503</name>
</gene>
<dbReference type="Proteomes" id="UP000029452">
    <property type="component" value="Unassembled WGS sequence"/>
</dbReference>
<dbReference type="EMBL" id="JPGK01000005">
    <property type="protein sequence ID" value="KGA93793.1"/>
    <property type="molecule type" value="Genomic_DNA"/>
</dbReference>
<accession>A0A094W8D6</accession>
<sequence>MFSFQGLSVAILNSQDRKLPFHVFSRNSDKDIYSYNGSFKDEEKAREFARIFGEIRSVTVLNDIDLLKAIEG</sequence>
<evidence type="ECO:0000313" key="2">
    <source>
        <dbReference type="Proteomes" id="UP000029452"/>
    </source>
</evidence>
<protein>
    <submittedName>
        <fullName evidence="1">Uncharacterized protein</fullName>
    </submittedName>
</protein>
<evidence type="ECO:0000313" key="1">
    <source>
        <dbReference type="EMBL" id="KGA93793.1"/>
    </source>
</evidence>
<dbReference type="PATRIC" id="fig|178606.4.peg.1506"/>
<organism evidence="1 2">
    <name type="scientific">Leptospirillum ferriphilum</name>
    <dbReference type="NCBI Taxonomy" id="178606"/>
    <lineage>
        <taxon>Bacteria</taxon>
        <taxon>Pseudomonadati</taxon>
        <taxon>Nitrospirota</taxon>
        <taxon>Nitrospiria</taxon>
        <taxon>Nitrospirales</taxon>
        <taxon>Nitrospiraceae</taxon>
        <taxon>Leptospirillum</taxon>
    </lineage>
</organism>
<dbReference type="AlphaFoldDB" id="A0A094W8D6"/>
<reference evidence="1 2" key="1">
    <citation type="submission" date="2014-06" db="EMBL/GenBank/DDBJ databases">
        <title>Draft genome sequence of iron oxidizing acidophile Leptospirillum ferriphilum DSM14647.</title>
        <authorList>
            <person name="Cardenas J.P."/>
            <person name="Lazcano M."/>
            <person name="Ossandon F.J."/>
            <person name="Corbett M."/>
            <person name="Holmes D.S."/>
            <person name="Watkin E."/>
        </authorList>
    </citation>
    <scope>NUCLEOTIDE SEQUENCE [LARGE SCALE GENOMIC DNA]</scope>
    <source>
        <strain evidence="1 2">DSM 14647</strain>
    </source>
</reference>
<proteinExistence type="predicted"/>